<feature type="compositionally biased region" description="Basic and acidic residues" evidence="1">
    <location>
        <begin position="217"/>
        <end position="236"/>
    </location>
</feature>
<organism evidence="2 3">
    <name type="scientific">Fistulina hepatica ATCC 64428</name>
    <dbReference type="NCBI Taxonomy" id="1128425"/>
    <lineage>
        <taxon>Eukaryota</taxon>
        <taxon>Fungi</taxon>
        <taxon>Dikarya</taxon>
        <taxon>Basidiomycota</taxon>
        <taxon>Agaricomycotina</taxon>
        <taxon>Agaricomycetes</taxon>
        <taxon>Agaricomycetidae</taxon>
        <taxon>Agaricales</taxon>
        <taxon>Fistulinaceae</taxon>
        <taxon>Fistulina</taxon>
    </lineage>
</organism>
<feature type="compositionally biased region" description="Acidic residues" evidence="1">
    <location>
        <begin position="34"/>
        <end position="46"/>
    </location>
</feature>
<feature type="compositionally biased region" description="Low complexity" evidence="1">
    <location>
        <begin position="253"/>
        <end position="269"/>
    </location>
</feature>
<evidence type="ECO:0000313" key="2">
    <source>
        <dbReference type="EMBL" id="KIY51981.1"/>
    </source>
</evidence>
<evidence type="ECO:0000256" key="1">
    <source>
        <dbReference type="SAM" id="MobiDB-lite"/>
    </source>
</evidence>
<evidence type="ECO:0000313" key="3">
    <source>
        <dbReference type="Proteomes" id="UP000054144"/>
    </source>
</evidence>
<feature type="compositionally biased region" description="Acidic residues" evidence="1">
    <location>
        <begin position="15"/>
        <end position="24"/>
    </location>
</feature>
<accession>A0A0D7AL01</accession>
<gene>
    <name evidence="2" type="ORF">FISHEDRAFT_70218</name>
</gene>
<feature type="compositionally biased region" description="Basic residues" evidence="1">
    <location>
        <begin position="1"/>
        <end position="11"/>
    </location>
</feature>
<dbReference type="AlphaFoldDB" id="A0A0D7AL01"/>
<keyword evidence="3" id="KW-1185">Reference proteome</keyword>
<proteinExistence type="predicted"/>
<feature type="compositionally biased region" description="Acidic residues" evidence="1">
    <location>
        <begin position="72"/>
        <end position="84"/>
    </location>
</feature>
<feature type="compositionally biased region" description="Basic residues" evidence="1">
    <location>
        <begin position="282"/>
        <end position="291"/>
    </location>
</feature>
<dbReference type="EMBL" id="KN881646">
    <property type="protein sequence ID" value="KIY51981.1"/>
    <property type="molecule type" value="Genomic_DNA"/>
</dbReference>
<reference evidence="2 3" key="1">
    <citation type="journal article" date="2015" name="Fungal Genet. Biol.">
        <title>Evolution of novel wood decay mechanisms in Agaricales revealed by the genome sequences of Fistulina hepatica and Cylindrobasidium torrendii.</title>
        <authorList>
            <person name="Floudas D."/>
            <person name="Held B.W."/>
            <person name="Riley R."/>
            <person name="Nagy L.G."/>
            <person name="Koehler G."/>
            <person name="Ransdell A.S."/>
            <person name="Younus H."/>
            <person name="Chow J."/>
            <person name="Chiniquy J."/>
            <person name="Lipzen A."/>
            <person name="Tritt A."/>
            <person name="Sun H."/>
            <person name="Haridas S."/>
            <person name="LaButti K."/>
            <person name="Ohm R.A."/>
            <person name="Kues U."/>
            <person name="Blanchette R.A."/>
            <person name="Grigoriev I.V."/>
            <person name="Minto R.E."/>
            <person name="Hibbett D.S."/>
        </authorList>
    </citation>
    <scope>NUCLEOTIDE SEQUENCE [LARGE SCALE GENOMIC DNA]</scope>
    <source>
        <strain evidence="2 3">ATCC 64428</strain>
    </source>
</reference>
<name>A0A0D7AL01_9AGAR</name>
<feature type="compositionally biased region" description="Acidic residues" evidence="1">
    <location>
        <begin position="54"/>
        <end position="65"/>
    </location>
</feature>
<dbReference type="Proteomes" id="UP000054144">
    <property type="component" value="Unassembled WGS sequence"/>
</dbReference>
<feature type="region of interest" description="Disordered" evidence="1">
    <location>
        <begin position="1"/>
        <end position="89"/>
    </location>
</feature>
<feature type="region of interest" description="Disordered" evidence="1">
    <location>
        <begin position="196"/>
        <end position="291"/>
    </location>
</feature>
<sequence>MYKRIDRKYKKRQEEEELGLDDDMKEVLGMHDTDSDESESDGDETDSNTAGASENEEVDVFEDGEASGGNANDDEQNSDLDSADTDSNLRSGVSVKDALSNPIHDASDESESQCCLLCPRKVLKGAEMVNLHLKSHAHTRRAKQITKLVEDHAKVTLEDDIYDVIALRDKAAAEAGKHMSTQEHVDHRKILRERAAAKKRIHGAREEKKKASGKNESSAKEKATKDVKLNSVRDEPSDVVPAKRSVTEARAQTSKTKSSTRKTTPPLSSAPAQESQIEEGPRKKKRRNAKP</sequence>
<dbReference type="OrthoDB" id="2538461at2759"/>
<protein>
    <submittedName>
        <fullName evidence="2">Uncharacterized protein</fullName>
    </submittedName>
</protein>